<reference evidence="3" key="1">
    <citation type="journal article" date="2011" name="MBio">
        <title>Novel metabolic attributes of the genus Cyanothece, comprising a group of unicellular nitrogen-fixing Cyanobacteria.</title>
        <authorList>
            <person name="Bandyopadhyay A."/>
            <person name="Elvitigala T."/>
            <person name="Welsh E."/>
            <person name="Stockel J."/>
            <person name="Liberton M."/>
            <person name="Min H."/>
            <person name="Sherman L.A."/>
            <person name="Pakrasi H.B."/>
        </authorList>
    </citation>
    <scope>NUCLEOTIDE SEQUENCE [LARGE SCALE GENOMIC DNA]</scope>
    <source>
        <strain evidence="3">PCC 7822</strain>
        <plasmid evidence="3">Cy782203</plasmid>
    </source>
</reference>
<evidence type="ECO:0000313" key="3">
    <source>
        <dbReference type="Proteomes" id="UP000008206"/>
    </source>
</evidence>
<evidence type="ECO:0000313" key="2">
    <source>
        <dbReference type="EMBL" id="ADN18425.1"/>
    </source>
</evidence>
<dbReference type="AlphaFoldDB" id="E0UN95"/>
<dbReference type="HOGENOM" id="CLU_066192_62_3_3"/>
<accession>E0UN95</accession>
<keyword evidence="3" id="KW-1185">Reference proteome</keyword>
<dbReference type="CDD" id="cd00093">
    <property type="entry name" value="HTH_XRE"/>
    <property type="match status" value="1"/>
</dbReference>
<dbReference type="GO" id="GO:0003677">
    <property type="term" value="F:DNA binding"/>
    <property type="evidence" value="ECO:0007669"/>
    <property type="project" value="InterPro"/>
</dbReference>
<protein>
    <submittedName>
        <fullName evidence="2">Transcriptional regulator, XRE family</fullName>
    </submittedName>
</protein>
<keyword evidence="2" id="KW-0614">Plasmid</keyword>
<proteinExistence type="predicted"/>
<organism evidence="2 3">
    <name type="scientific">Gloeothece verrucosa (strain PCC 7822)</name>
    <name type="common">Cyanothece sp. (strain PCC 7822)</name>
    <dbReference type="NCBI Taxonomy" id="497965"/>
    <lineage>
        <taxon>Bacteria</taxon>
        <taxon>Bacillati</taxon>
        <taxon>Cyanobacteriota</taxon>
        <taxon>Cyanophyceae</taxon>
        <taxon>Oscillatoriophycideae</taxon>
        <taxon>Chroococcales</taxon>
        <taxon>Aphanothecaceae</taxon>
        <taxon>Gloeothece</taxon>
        <taxon>Gloeothece verrucosa</taxon>
    </lineage>
</organism>
<dbReference type="Pfam" id="PF01381">
    <property type="entry name" value="HTH_3"/>
    <property type="match status" value="1"/>
</dbReference>
<dbReference type="SUPFAM" id="SSF47413">
    <property type="entry name" value="lambda repressor-like DNA-binding domains"/>
    <property type="match status" value="1"/>
</dbReference>
<geneLocation type="plasmid" evidence="2 3">
    <name>Cy782203</name>
</geneLocation>
<dbReference type="EMBL" id="CP002201">
    <property type="protein sequence ID" value="ADN18425.1"/>
    <property type="molecule type" value="Genomic_DNA"/>
</dbReference>
<dbReference type="KEGG" id="cyj:Cyan7822_6749"/>
<dbReference type="SMART" id="SM00530">
    <property type="entry name" value="HTH_XRE"/>
    <property type="match status" value="1"/>
</dbReference>
<name>E0UN95_GLOV7</name>
<dbReference type="RefSeq" id="WP_013325551.1">
    <property type="nucleotide sequence ID" value="NC_014502.1"/>
</dbReference>
<dbReference type="PROSITE" id="PS50943">
    <property type="entry name" value="HTH_CROC1"/>
    <property type="match status" value="1"/>
</dbReference>
<sequence>MFLTATRMDMKELREKAGLSAEEAAFKLGVAHSTIRNWESGKTEPSLGVTKISELLRLYQCTFEQLEEAVRETRTKIH</sequence>
<dbReference type="InterPro" id="IPR010982">
    <property type="entry name" value="Lambda_DNA-bd_dom_sf"/>
</dbReference>
<dbReference type="Proteomes" id="UP000008206">
    <property type="component" value="Plasmid Cy782203"/>
</dbReference>
<gene>
    <name evidence="2" type="ordered locus">Cyan7822_6749</name>
</gene>
<dbReference type="InterPro" id="IPR001387">
    <property type="entry name" value="Cro/C1-type_HTH"/>
</dbReference>
<feature type="domain" description="HTH cro/C1-type" evidence="1">
    <location>
        <begin position="10"/>
        <end position="66"/>
    </location>
</feature>
<dbReference type="Gene3D" id="1.10.260.40">
    <property type="entry name" value="lambda repressor-like DNA-binding domains"/>
    <property type="match status" value="1"/>
</dbReference>
<evidence type="ECO:0000259" key="1">
    <source>
        <dbReference type="PROSITE" id="PS50943"/>
    </source>
</evidence>